<evidence type="ECO:0000256" key="2">
    <source>
        <dbReference type="ARBA" id="ARBA00022737"/>
    </source>
</evidence>
<keyword evidence="5" id="KW-1185">Reference proteome</keyword>
<dbReference type="PROSITE" id="PS50082">
    <property type="entry name" value="WD_REPEATS_2"/>
    <property type="match status" value="1"/>
</dbReference>
<dbReference type="OrthoDB" id="7668193at2759"/>
<evidence type="ECO:0000256" key="1">
    <source>
        <dbReference type="ARBA" id="ARBA00022574"/>
    </source>
</evidence>
<dbReference type="PROSITE" id="PS50294">
    <property type="entry name" value="WD_REPEATS_REGION"/>
    <property type="match status" value="1"/>
</dbReference>
<gene>
    <name evidence="4" type="ORF">G9C98_003392</name>
</gene>
<dbReference type="AlphaFoldDB" id="A0A8J5R1M2"/>
<dbReference type="PROSITE" id="PS00678">
    <property type="entry name" value="WD_REPEATS_1"/>
    <property type="match status" value="1"/>
</dbReference>
<dbReference type="Pfam" id="PF00400">
    <property type="entry name" value="WD40"/>
    <property type="match status" value="3"/>
</dbReference>
<dbReference type="PANTHER" id="PTHR19854:SF1">
    <property type="entry name" value="GUANINE NUCLEOTIDE-BINDING PROTEIN SUBUNIT BETA-LIKE PROTEIN 1"/>
    <property type="match status" value="1"/>
</dbReference>
<evidence type="ECO:0000256" key="3">
    <source>
        <dbReference type="PROSITE-ProRule" id="PRU00221"/>
    </source>
</evidence>
<keyword evidence="2" id="KW-0677">Repeat</keyword>
<dbReference type="Proteomes" id="UP000729913">
    <property type="component" value="Unassembled WGS sequence"/>
</dbReference>
<evidence type="ECO:0008006" key="6">
    <source>
        <dbReference type="Google" id="ProtNLM"/>
    </source>
</evidence>
<dbReference type="InterPro" id="IPR019775">
    <property type="entry name" value="WD40_repeat_CS"/>
</dbReference>
<reference evidence="4" key="1">
    <citation type="submission" date="2020-03" db="EMBL/GenBank/DDBJ databases">
        <authorList>
            <person name="Chebbi M.A."/>
            <person name="Drezen J.M."/>
        </authorList>
    </citation>
    <scope>NUCLEOTIDE SEQUENCE</scope>
    <source>
        <tissue evidence="4">Whole body</tissue>
    </source>
</reference>
<dbReference type="InterPro" id="IPR001680">
    <property type="entry name" value="WD40_rpt"/>
</dbReference>
<organism evidence="4 5">
    <name type="scientific">Cotesia typhae</name>
    <dbReference type="NCBI Taxonomy" id="2053667"/>
    <lineage>
        <taxon>Eukaryota</taxon>
        <taxon>Metazoa</taxon>
        <taxon>Ecdysozoa</taxon>
        <taxon>Arthropoda</taxon>
        <taxon>Hexapoda</taxon>
        <taxon>Insecta</taxon>
        <taxon>Pterygota</taxon>
        <taxon>Neoptera</taxon>
        <taxon>Endopterygota</taxon>
        <taxon>Hymenoptera</taxon>
        <taxon>Apocrita</taxon>
        <taxon>Ichneumonoidea</taxon>
        <taxon>Braconidae</taxon>
        <taxon>Microgastrinae</taxon>
        <taxon>Cotesia</taxon>
    </lineage>
</organism>
<protein>
    <recommendedName>
        <fullName evidence="6">Guanine nucleotide-binding protein subunit beta-like protein 1</fullName>
    </recommendedName>
</protein>
<dbReference type="EMBL" id="JAAOIC020000039">
    <property type="protein sequence ID" value="KAG8039085.1"/>
    <property type="molecule type" value="Genomic_DNA"/>
</dbReference>
<reference evidence="4" key="2">
    <citation type="submission" date="2021-04" db="EMBL/GenBank/DDBJ databases">
        <title>Genome-wide patterns of bracovirus chromosomal integration into multiple host tissues during parasitism.</title>
        <authorList>
            <person name="Chebbi M.A.C."/>
        </authorList>
    </citation>
    <scope>NUCLEOTIDE SEQUENCE</scope>
    <source>
        <tissue evidence="4">Whole body</tissue>
    </source>
</reference>
<accession>A0A8J5R1M2</accession>
<keyword evidence="1 3" id="KW-0853">WD repeat</keyword>
<name>A0A8J5R1M2_9HYME</name>
<evidence type="ECO:0000313" key="5">
    <source>
        <dbReference type="Proteomes" id="UP000729913"/>
    </source>
</evidence>
<proteinExistence type="predicted"/>
<sequence length="319" mass="36092">MAILPPDPIYVLRGDMGPVYCLDFRISPYVEHLYAGAESGNIHIWDLQRHREICKLNAIKKQCLALHTLDDEYLIIQRKDGCVDIWNADGSNWILDKTIDTDYCGFSRYQILTDDIILLPLPNSQVGALSLTTQEFVYKLDPMVSKVPKPLGEVMAIKNCSLENNIILIAYESGDIAAWNIKDRVIVSWLNTDSCPMTINFDNYWMRGIIGNPTDKLEVFDLNKSNQLVHKTSITLKNSGTSVIASRSDSKVFAAGGWDGRVRIFSWKTLRPLAVLNQHRSNIFDIIYSKEKVQAFNNKNLMAAAGKDGTVSLWDLYNQ</sequence>
<comment type="caution">
    <text evidence="4">The sequence shown here is derived from an EMBL/GenBank/DDBJ whole genome shotgun (WGS) entry which is preliminary data.</text>
</comment>
<dbReference type="SMART" id="SM00320">
    <property type="entry name" value="WD40"/>
    <property type="match status" value="4"/>
</dbReference>
<dbReference type="PANTHER" id="PTHR19854">
    <property type="entry name" value="TRANSDUCIN BETA-LIKE 3"/>
    <property type="match status" value="1"/>
</dbReference>
<feature type="repeat" description="WD" evidence="3">
    <location>
        <begin position="276"/>
        <end position="319"/>
    </location>
</feature>
<evidence type="ECO:0000313" key="4">
    <source>
        <dbReference type="EMBL" id="KAG8039085.1"/>
    </source>
</evidence>